<comment type="caution">
    <text evidence="5">The sequence shown here is derived from an EMBL/GenBank/DDBJ whole genome shotgun (WGS) entry which is preliminary data.</text>
</comment>
<dbReference type="PROSITE" id="PS50949">
    <property type="entry name" value="HTH_GNTR"/>
    <property type="match status" value="1"/>
</dbReference>
<dbReference type="InterPro" id="IPR036390">
    <property type="entry name" value="WH_DNA-bd_sf"/>
</dbReference>
<keyword evidence="2" id="KW-0238">DNA-binding</keyword>
<evidence type="ECO:0000256" key="1">
    <source>
        <dbReference type="ARBA" id="ARBA00023015"/>
    </source>
</evidence>
<keyword evidence="6" id="KW-1185">Reference proteome</keyword>
<dbReference type="PANTHER" id="PTHR43537:SF24">
    <property type="entry name" value="GLUCONATE OPERON TRANSCRIPTIONAL REPRESSOR"/>
    <property type="match status" value="1"/>
</dbReference>
<dbReference type="InterPro" id="IPR008920">
    <property type="entry name" value="TF_FadR/GntR_C"/>
</dbReference>
<feature type="domain" description="HTH gntR-type" evidence="4">
    <location>
        <begin position="11"/>
        <end position="78"/>
    </location>
</feature>
<accession>A0A9X2DPE1</accession>
<dbReference type="Pfam" id="PF07729">
    <property type="entry name" value="FCD"/>
    <property type="match status" value="1"/>
</dbReference>
<sequence length="223" mass="26082">MELFTEEVQRKLIWQQVLEKLRKRIILGEMKKGEHLKEVVLSKELGVSRGPVREAIVQLEKEGLVHTCKNGRTKVNGFSNEDVNNLYYARSVVETAAIEQIQMPVDEQYLTEMRELLDAMEDEDLSNRNVNFLDLQFHYSLIRLSENKTLIQMWLSTNGVIKAIMEITNEHTRQQRATSLTQHEEILKALQSGDRQQVKHTLETHLHYARKVLKNFFETIHIS</sequence>
<name>A0A9X2DPE1_9BACI</name>
<evidence type="ECO:0000313" key="5">
    <source>
        <dbReference type="EMBL" id="MCM3713655.1"/>
    </source>
</evidence>
<dbReference type="SMART" id="SM00895">
    <property type="entry name" value="FCD"/>
    <property type="match status" value="1"/>
</dbReference>
<dbReference type="GO" id="GO:0003677">
    <property type="term" value="F:DNA binding"/>
    <property type="evidence" value="ECO:0007669"/>
    <property type="project" value="UniProtKB-KW"/>
</dbReference>
<dbReference type="EMBL" id="JAMBOL010000003">
    <property type="protein sequence ID" value="MCM3713655.1"/>
    <property type="molecule type" value="Genomic_DNA"/>
</dbReference>
<dbReference type="PANTHER" id="PTHR43537">
    <property type="entry name" value="TRANSCRIPTIONAL REGULATOR, GNTR FAMILY"/>
    <property type="match status" value="1"/>
</dbReference>
<dbReference type="GO" id="GO:0003700">
    <property type="term" value="F:DNA-binding transcription factor activity"/>
    <property type="evidence" value="ECO:0007669"/>
    <property type="project" value="InterPro"/>
</dbReference>
<dbReference type="InterPro" id="IPR000524">
    <property type="entry name" value="Tscrpt_reg_HTH_GntR"/>
</dbReference>
<dbReference type="Proteomes" id="UP001139179">
    <property type="component" value="Unassembled WGS sequence"/>
</dbReference>
<keyword evidence="1" id="KW-0805">Transcription regulation</keyword>
<organism evidence="5 6">
    <name type="scientific">Halalkalibacter oceani</name>
    <dbReference type="NCBI Taxonomy" id="1653776"/>
    <lineage>
        <taxon>Bacteria</taxon>
        <taxon>Bacillati</taxon>
        <taxon>Bacillota</taxon>
        <taxon>Bacilli</taxon>
        <taxon>Bacillales</taxon>
        <taxon>Bacillaceae</taxon>
        <taxon>Halalkalibacter</taxon>
    </lineage>
</organism>
<evidence type="ECO:0000313" key="6">
    <source>
        <dbReference type="Proteomes" id="UP001139179"/>
    </source>
</evidence>
<dbReference type="PRINTS" id="PR00035">
    <property type="entry name" value="HTHGNTR"/>
</dbReference>
<evidence type="ECO:0000259" key="4">
    <source>
        <dbReference type="PROSITE" id="PS50949"/>
    </source>
</evidence>
<dbReference type="Gene3D" id="1.20.120.530">
    <property type="entry name" value="GntR ligand-binding domain-like"/>
    <property type="match status" value="1"/>
</dbReference>
<dbReference type="CDD" id="cd07377">
    <property type="entry name" value="WHTH_GntR"/>
    <property type="match status" value="1"/>
</dbReference>
<gene>
    <name evidence="5" type="ORF">M3202_06125</name>
</gene>
<protein>
    <submittedName>
        <fullName evidence="5">GntR family transcriptional regulator</fullName>
    </submittedName>
</protein>
<dbReference type="SUPFAM" id="SSF46785">
    <property type="entry name" value="Winged helix' DNA-binding domain"/>
    <property type="match status" value="1"/>
</dbReference>
<dbReference type="InterPro" id="IPR011711">
    <property type="entry name" value="GntR_C"/>
</dbReference>
<dbReference type="Gene3D" id="1.10.10.10">
    <property type="entry name" value="Winged helix-like DNA-binding domain superfamily/Winged helix DNA-binding domain"/>
    <property type="match status" value="1"/>
</dbReference>
<evidence type="ECO:0000256" key="2">
    <source>
        <dbReference type="ARBA" id="ARBA00023125"/>
    </source>
</evidence>
<dbReference type="RefSeq" id="WP_251222459.1">
    <property type="nucleotide sequence ID" value="NZ_JAMBOL010000003.1"/>
</dbReference>
<dbReference type="SUPFAM" id="SSF48008">
    <property type="entry name" value="GntR ligand-binding domain-like"/>
    <property type="match status" value="1"/>
</dbReference>
<dbReference type="InterPro" id="IPR036388">
    <property type="entry name" value="WH-like_DNA-bd_sf"/>
</dbReference>
<dbReference type="Pfam" id="PF00392">
    <property type="entry name" value="GntR"/>
    <property type="match status" value="1"/>
</dbReference>
<proteinExistence type="predicted"/>
<dbReference type="AlphaFoldDB" id="A0A9X2DPE1"/>
<evidence type="ECO:0000256" key="3">
    <source>
        <dbReference type="ARBA" id="ARBA00023163"/>
    </source>
</evidence>
<keyword evidence="3" id="KW-0804">Transcription</keyword>
<reference evidence="5" key="1">
    <citation type="submission" date="2022-05" db="EMBL/GenBank/DDBJ databases">
        <title>Comparative Genomics of Spacecraft Associated Microbes.</title>
        <authorList>
            <person name="Tran M.T."/>
            <person name="Wright A."/>
            <person name="Seuylemezian A."/>
            <person name="Eisen J."/>
            <person name="Coil D."/>
        </authorList>
    </citation>
    <scope>NUCLEOTIDE SEQUENCE</scope>
    <source>
        <strain evidence="5">214.1.1</strain>
    </source>
</reference>
<dbReference type="SMART" id="SM00345">
    <property type="entry name" value="HTH_GNTR"/>
    <property type="match status" value="1"/>
</dbReference>